<accession>A0A2G2W9W2</accession>
<keyword evidence="2" id="KW-1185">Reference proteome</keyword>
<evidence type="ECO:0000313" key="2">
    <source>
        <dbReference type="Proteomes" id="UP000224567"/>
    </source>
</evidence>
<dbReference type="Proteomes" id="UP000224567">
    <property type="component" value="Unassembled WGS sequence"/>
</dbReference>
<evidence type="ECO:0000313" key="1">
    <source>
        <dbReference type="EMBL" id="PHT42018.1"/>
    </source>
</evidence>
<reference evidence="2" key="2">
    <citation type="journal article" date="2017" name="J. Anim. Genet.">
        <title>Multiple reference genome sequences of hot pepper reveal the massive evolution of plant disease resistance genes by retroduplication.</title>
        <authorList>
            <person name="Kim S."/>
            <person name="Park J."/>
            <person name="Yeom S.-I."/>
            <person name="Kim Y.-M."/>
            <person name="Seo E."/>
            <person name="Kim K.-T."/>
            <person name="Kim M.-S."/>
            <person name="Lee J.M."/>
            <person name="Cheong K."/>
            <person name="Shin H.-S."/>
            <person name="Kim S.-B."/>
            <person name="Han K."/>
            <person name="Lee J."/>
            <person name="Park M."/>
            <person name="Lee H.-A."/>
            <person name="Lee H.-Y."/>
            <person name="Lee Y."/>
            <person name="Oh S."/>
            <person name="Lee J.H."/>
            <person name="Choi E."/>
            <person name="Choi E."/>
            <person name="Lee S.E."/>
            <person name="Jeon J."/>
            <person name="Kim H."/>
            <person name="Choi G."/>
            <person name="Song H."/>
            <person name="Lee J."/>
            <person name="Lee S.-C."/>
            <person name="Kwon J.-K."/>
            <person name="Lee H.-Y."/>
            <person name="Koo N."/>
            <person name="Hong Y."/>
            <person name="Kim R.W."/>
            <person name="Kang W.-H."/>
            <person name="Huh J.H."/>
            <person name="Kang B.-C."/>
            <person name="Yang T.-J."/>
            <person name="Lee Y.-H."/>
            <person name="Bennetzen J.L."/>
            <person name="Choi D."/>
        </authorList>
    </citation>
    <scope>NUCLEOTIDE SEQUENCE [LARGE SCALE GENOMIC DNA]</scope>
    <source>
        <strain evidence="2">cv. PBC81</strain>
    </source>
</reference>
<gene>
    <name evidence="1" type="ORF">CQW23_20872</name>
</gene>
<protein>
    <submittedName>
        <fullName evidence="1">Uncharacterized protein</fullName>
    </submittedName>
</protein>
<dbReference type="InterPro" id="IPR029058">
    <property type="entry name" value="AB_hydrolase_fold"/>
</dbReference>
<proteinExistence type="predicted"/>
<name>A0A2G2W9W2_CAPBA</name>
<reference evidence="1 2" key="1">
    <citation type="journal article" date="2017" name="Genome Biol.">
        <title>New reference genome sequences of hot pepper reveal the massive evolution of plant disease-resistance genes by retroduplication.</title>
        <authorList>
            <person name="Kim S."/>
            <person name="Park J."/>
            <person name="Yeom S.I."/>
            <person name="Kim Y.M."/>
            <person name="Seo E."/>
            <person name="Kim K.T."/>
            <person name="Kim M.S."/>
            <person name="Lee J.M."/>
            <person name="Cheong K."/>
            <person name="Shin H.S."/>
            <person name="Kim S.B."/>
            <person name="Han K."/>
            <person name="Lee J."/>
            <person name="Park M."/>
            <person name="Lee H.A."/>
            <person name="Lee H.Y."/>
            <person name="Lee Y."/>
            <person name="Oh S."/>
            <person name="Lee J.H."/>
            <person name="Choi E."/>
            <person name="Choi E."/>
            <person name="Lee S.E."/>
            <person name="Jeon J."/>
            <person name="Kim H."/>
            <person name="Choi G."/>
            <person name="Song H."/>
            <person name="Lee J."/>
            <person name="Lee S.C."/>
            <person name="Kwon J.K."/>
            <person name="Lee H.Y."/>
            <person name="Koo N."/>
            <person name="Hong Y."/>
            <person name="Kim R.W."/>
            <person name="Kang W.H."/>
            <person name="Huh J.H."/>
            <person name="Kang B.C."/>
            <person name="Yang T.J."/>
            <person name="Lee Y.H."/>
            <person name="Bennetzen J.L."/>
            <person name="Choi D."/>
        </authorList>
    </citation>
    <scope>NUCLEOTIDE SEQUENCE [LARGE SCALE GENOMIC DNA]</scope>
    <source>
        <strain evidence="2">cv. PBC81</strain>
    </source>
</reference>
<dbReference type="EMBL" id="MLFT02000008">
    <property type="protein sequence ID" value="PHT42018.1"/>
    <property type="molecule type" value="Genomic_DNA"/>
</dbReference>
<dbReference type="Gene3D" id="3.40.50.1820">
    <property type="entry name" value="alpha/beta hydrolase"/>
    <property type="match status" value="1"/>
</dbReference>
<dbReference type="STRING" id="33114.A0A2G2W9W2"/>
<sequence>MALLDPYFGNGKPDGLWTYLCPKTNGIDDPRFNLAAHPKILSKLKCSKIFVFTAGKDNLRDRTWTYYETMKKIGWKGDITNGDNFHKISPWGSLFQYGCPYICCKLCAITKVETDRYLLELVKDLKHEDSIDFYAYHVLDEPIINPNGPTDFLPAPDVIEGEDLERERVGIANSANIEREFVGVEEEREADLEDFNLEDVELENINLGGDEADVEDIHVEDVNLEDICVEGGDEDDVEDVNIENRGFRNIGKNKATKYAEKLGGNEEYLDSYDCWSEDSEEIDVDAVRGVDLPRRRSNKKIRDSGDFIVKNYNPIHKCIPLNNNTMCDSKLVARKFKDKIVSQSYIRIWEIQDLVREMLGLYVGKLLVLMDAFSKELVRVSCWFTVGKNGNNQMYSIAWAVIDTETKHSRKWFIRYLNADLNLRTGEGLTVMSDQQKDLVPILMNLLPNTERRMYARHI</sequence>
<dbReference type="PANTHER" id="PTHR31973">
    <property type="entry name" value="POLYPROTEIN, PUTATIVE-RELATED"/>
    <property type="match status" value="1"/>
</dbReference>
<dbReference type="OrthoDB" id="1302551at2759"/>
<comment type="caution">
    <text evidence="1">The sequence shown here is derived from an EMBL/GenBank/DDBJ whole genome shotgun (WGS) entry which is preliminary data.</text>
</comment>
<organism evidence="1 2">
    <name type="scientific">Capsicum baccatum</name>
    <name type="common">Peruvian pepper</name>
    <dbReference type="NCBI Taxonomy" id="33114"/>
    <lineage>
        <taxon>Eukaryota</taxon>
        <taxon>Viridiplantae</taxon>
        <taxon>Streptophyta</taxon>
        <taxon>Embryophyta</taxon>
        <taxon>Tracheophyta</taxon>
        <taxon>Spermatophyta</taxon>
        <taxon>Magnoliopsida</taxon>
        <taxon>eudicotyledons</taxon>
        <taxon>Gunneridae</taxon>
        <taxon>Pentapetalae</taxon>
        <taxon>asterids</taxon>
        <taxon>lamiids</taxon>
        <taxon>Solanales</taxon>
        <taxon>Solanaceae</taxon>
        <taxon>Solanoideae</taxon>
        <taxon>Capsiceae</taxon>
        <taxon>Capsicum</taxon>
    </lineage>
</organism>
<dbReference type="PANTHER" id="PTHR31973:SF197">
    <property type="entry name" value="SWIM-TYPE DOMAIN-CONTAINING PROTEIN"/>
    <property type="match status" value="1"/>
</dbReference>
<dbReference type="AlphaFoldDB" id="A0A2G2W9W2"/>